<reference evidence="2 3" key="1">
    <citation type="submission" date="2023-09" db="EMBL/GenBank/DDBJ databases">
        <authorList>
            <person name="Rey-Velasco X."/>
        </authorList>
    </citation>
    <scope>NUCLEOTIDE SEQUENCE [LARGE SCALE GENOMIC DNA]</scope>
    <source>
        <strain evidence="2 3">W409</strain>
    </source>
</reference>
<dbReference type="AlphaFoldDB" id="A0AAW8R0N2"/>
<name>A0AAW8R0N2_9ALTE</name>
<accession>A0AAW8R0N2</accession>
<dbReference type="Proteomes" id="UP001249020">
    <property type="component" value="Unassembled WGS sequence"/>
</dbReference>
<sequence length="144" mass="16067">MPLRYQKRDGHGMKLSESSKIDTARMMKEGLPMRSDIFNIHNTLLTILLCTCMLFMANPAQAKDNTKVSEFTLDMLSTNAALISSEQTYLGANNSNEASTAEGLNDAQFEIHEAWFYVMGIIILVLALKSKDGSEKNEADRDNN</sequence>
<evidence type="ECO:0000313" key="3">
    <source>
        <dbReference type="Proteomes" id="UP001249020"/>
    </source>
</evidence>
<proteinExistence type="predicted"/>
<comment type="caution">
    <text evidence="2">The sequence shown here is derived from an EMBL/GenBank/DDBJ whole genome shotgun (WGS) entry which is preliminary data.</text>
</comment>
<keyword evidence="1" id="KW-0472">Membrane</keyword>
<keyword evidence="1" id="KW-0812">Transmembrane</keyword>
<organism evidence="2 3">
    <name type="scientific">Brumicola blandensis</name>
    <dbReference type="NCBI Taxonomy" id="3075611"/>
    <lineage>
        <taxon>Bacteria</taxon>
        <taxon>Pseudomonadati</taxon>
        <taxon>Pseudomonadota</taxon>
        <taxon>Gammaproteobacteria</taxon>
        <taxon>Alteromonadales</taxon>
        <taxon>Alteromonadaceae</taxon>
        <taxon>Brumicola</taxon>
    </lineage>
</organism>
<evidence type="ECO:0000313" key="2">
    <source>
        <dbReference type="EMBL" id="MDT0582841.1"/>
    </source>
</evidence>
<dbReference type="EMBL" id="JAVRIE010000003">
    <property type="protein sequence ID" value="MDT0582841.1"/>
    <property type="molecule type" value="Genomic_DNA"/>
</dbReference>
<gene>
    <name evidence="2" type="ORF">RM544_09825</name>
</gene>
<evidence type="ECO:0000256" key="1">
    <source>
        <dbReference type="SAM" id="Phobius"/>
    </source>
</evidence>
<dbReference type="RefSeq" id="WP_311361614.1">
    <property type="nucleotide sequence ID" value="NZ_JAVRIE010000003.1"/>
</dbReference>
<keyword evidence="1" id="KW-1133">Transmembrane helix</keyword>
<keyword evidence="3" id="KW-1185">Reference proteome</keyword>
<protein>
    <submittedName>
        <fullName evidence="2">Uncharacterized protein</fullName>
    </submittedName>
</protein>
<feature type="transmembrane region" description="Helical" evidence="1">
    <location>
        <begin position="114"/>
        <end position="130"/>
    </location>
</feature>